<proteinExistence type="predicted"/>
<feature type="non-terminal residue" evidence="1">
    <location>
        <position position="1"/>
    </location>
</feature>
<sequence>KCHRPIRELDKLAIHVKTSAGHENFTEGSQQGIRIRGWTISTTKLPIFSSQEIDRVQKQLSIPLPEMFFGNNKLQVANEHGVVFELSPVDALKFIDATEEGGNKVKVAYSEEWKHKSAKNHGHIKDVVKPYDWTYSTSYSGTLIHGHQEFEKTTDRINVEKLKLPEPILFYDEVILFEDELADNGTAILNAKVRVMPSGFFILQRFFLRVDDVLFQLNETRVYHEFGSNYILREYSSREIPYNKIKAQIPKDKGNDISQLTDPDWVSSKLPKSKEHDLILERLRVVPLLP</sequence>
<organism evidence="1 2">
    <name type="scientific">Racocetra persica</name>
    <dbReference type="NCBI Taxonomy" id="160502"/>
    <lineage>
        <taxon>Eukaryota</taxon>
        <taxon>Fungi</taxon>
        <taxon>Fungi incertae sedis</taxon>
        <taxon>Mucoromycota</taxon>
        <taxon>Glomeromycotina</taxon>
        <taxon>Glomeromycetes</taxon>
        <taxon>Diversisporales</taxon>
        <taxon>Gigasporaceae</taxon>
        <taxon>Racocetra</taxon>
    </lineage>
</organism>
<dbReference type="Proteomes" id="UP000789920">
    <property type="component" value="Unassembled WGS sequence"/>
</dbReference>
<protein>
    <submittedName>
        <fullName evidence="1">37081_t:CDS:1</fullName>
    </submittedName>
</protein>
<evidence type="ECO:0000313" key="2">
    <source>
        <dbReference type="Proteomes" id="UP000789920"/>
    </source>
</evidence>
<gene>
    <name evidence="1" type="ORF">RPERSI_LOCUS17823</name>
</gene>
<comment type="caution">
    <text evidence="1">The sequence shown here is derived from an EMBL/GenBank/DDBJ whole genome shotgun (WGS) entry which is preliminary data.</text>
</comment>
<reference evidence="1" key="1">
    <citation type="submission" date="2021-06" db="EMBL/GenBank/DDBJ databases">
        <authorList>
            <person name="Kallberg Y."/>
            <person name="Tangrot J."/>
            <person name="Rosling A."/>
        </authorList>
    </citation>
    <scope>NUCLEOTIDE SEQUENCE</scope>
    <source>
        <strain evidence="1">MA461A</strain>
    </source>
</reference>
<name>A0ACA9R8Z0_9GLOM</name>
<dbReference type="EMBL" id="CAJVQC010046201">
    <property type="protein sequence ID" value="CAG8782637.1"/>
    <property type="molecule type" value="Genomic_DNA"/>
</dbReference>
<evidence type="ECO:0000313" key="1">
    <source>
        <dbReference type="EMBL" id="CAG8782637.1"/>
    </source>
</evidence>
<accession>A0ACA9R8Z0</accession>
<keyword evidence="2" id="KW-1185">Reference proteome</keyword>